<feature type="region of interest" description="Disordered" evidence="1">
    <location>
        <begin position="59"/>
        <end position="90"/>
    </location>
</feature>
<evidence type="ECO:0000313" key="2">
    <source>
        <dbReference type="EMBL" id="MDQ0445016.1"/>
    </source>
</evidence>
<evidence type="ECO:0000313" key="3">
    <source>
        <dbReference type="Proteomes" id="UP001236369"/>
    </source>
</evidence>
<organism evidence="2 3">
    <name type="scientific">Methylobacterium persicinum</name>
    <dbReference type="NCBI Taxonomy" id="374426"/>
    <lineage>
        <taxon>Bacteria</taxon>
        <taxon>Pseudomonadati</taxon>
        <taxon>Pseudomonadota</taxon>
        <taxon>Alphaproteobacteria</taxon>
        <taxon>Hyphomicrobiales</taxon>
        <taxon>Methylobacteriaceae</taxon>
        <taxon>Methylobacterium</taxon>
    </lineage>
</organism>
<proteinExistence type="predicted"/>
<name>A0ABU0HU33_9HYPH</name>
<accession>A0ABU0HU33</accession>
<dbReference type="Proteomes" id="UP001236369">
    <property type="component" value="Unassembled WGS sequence"/>
</dbReference>
<sequence>MPFEFPYFLFGMAARIPPAPNAGVGIRSSAQIGQAREGALAVGSAGFADTVAAVLTWSDRPLHDDLDGGPARTRKPPRDEASRTARTAEADYQESVSRFAALPMVRTQESLSRLSGKPVLTPGMCLNPVASAEGRP</sequence>
<gene>
    <name evidence="2" type="ORF">QO016_004542</name>
</gene>
<evidence type="ECO:0000256" key="1">
    <source>
        <dbReference type="SAM" id="MobiDB-lite"/>
    </source>
</evidence>
<dbReference type="EMBL" id="JAUSVV010000019">
    <property type="protein sequence ID" value="MDQ0445016.1"/>
    <property type="molecule type" value="Genomic_DNA"/>
</dbReference>
<reference evidence="2 3" key="1">
    <citation type="submission" date="2023-07" db="EMBL/GenBank/DDBJ databases">
        <title>Genomic Encyclopedia of Type Strains, Phase IV (KMG-IV): sequencing the most valuable type-strain genomes for metagenomic binning, comparative biology and taxonomic classification.</title>
        <authorList>
            <person name="Goeker M."/>
        </authorList>
    </citation>
    <scope>NUCLEOTIDE SEQUENCE [LARGE SCALE GENOMIC DNA]</scope>
    <source>
        <strain evidence="2 3">DSM 19562</strain>
    </source>
</reference>
<comment type="caution">
    <text evidence="2">The sequence shown here is derived from an EMBL/GenBank/DDBJ whole genome shotgun (WGS) entry which is preliminary data.</text>
</comment>
<keyword evidence="3" id="KW-1185">Reference proteome</keyword>
<feature type="compositionally biased region" description="Basic and acidic residues" evidence="1">
    <location>
        <begin position="76"/>
        <end position="89"/>
    </location>
</feature>
<protein>
    <submittedName>
        <fullName evidence="2">Uncharacterized protein</fullName>
    </submittedName>
</protein>